<dbReference type="Pfam" id="PF07690">
    <property type="entry name" value="MFS_1"/>
    <property type="match status" value="1"/>
</dbReference>
<evidence type="ECO:0000256" key="1">
    <source>
        <dbReference type="ARBA" id="ARBA00004651"/>
    </source>
</evidence>
<dbReference type="SUPFAM" id="SSF103473">
    <property type="entry name" value="MFS general substrate transporter"/>
    <property type="match status" value="1"/>
</dbReference>
<dbReference type="RefSeq" id="WP_129470915.1">
    <property type="nucleotide sequence ID" value="NZ_SAWZ01000004.1"/>
</dbReference>
<feature type="domain" description="Major facilitator superfamily (MFS) profile" evidence="7">
    <location>
        <begin position="19"/>
        <end position="395"/>
    </location>
</feature>
<evidence type="ECO:0000313" key="8">
    <source>
        <dbReference type="EMBL" id="RXR06003.1"/>
    </source>
</evidence>
<keyword evidence="4 6" id="KW-1133">Transmembrane helix</keyword>
<evidence type="ECO:0000256" key="3">
    <source>
        <dbReference type="ARBA" id="ARBA00022692"/>
    </source>
</evidence>
<dbReference type="GO" id="GO:0022857">
    <property type="term" value="F:transmembrane transporter activity"/>
    <property type="evidence" value="ECO:0007669"/>
    <property type="project" value="InterPro"/>
</dbReference>
<feature type="transmembrane region" description="Helical" evidence="6">
    <location>
        <begin position="250"/>
        <end position="269"/>
    </location>
</feature>
<organism evidence="8 9">
    <name type="scientific">Pseudoxanthomonas composti</name>
    <dbReference type="NCBI Taxonomy" id="2137479"/>
    <lineage>
        <taxon>Bacteria</taxon>
        <taxon>Pseudomonadati</taxon>
        <taxon>Pseudomonadota</taxon>
        <taxon>Gammaproteobacteria</taxon>
        <taxon>Lysobacterales</taxon>
        <taxon>Lysobacteraceae</taxon>
        <taxon>Pseudoxanthomonas</taxon>
    </lineage>
</organism>
<dbReference type="AlphaFoldDB" id="A0A4Q1JVB7"/>
<feature type="transmembrane region" description="Helical" evidence="6">
    <location>
        <begin position="147"/>
        <end position="165"/>
    </location>
</feature>
<feature type="transmembrane region" description="Helical" evidence="6">
    <location>
        <begin position="118"/>
        <end position="135"/>
    </location>
</feature>
<feature type="transmembrane region" description="Helical" evidence="6">
    <location>
        <begin position="59"/>
        <end position="78"/>
    </location>
</feature>
<evidence type="ECO:0000313" key="9">
    <source>
        <dbReference type="Proteomes" id="UP000289784"/>
    </source>
</evidence>
<keyword evidence="2" id="KW-1003">Cell membrane</keyword>
<keyword evidence="9" id="KW-1185">Reference proteome</keyword>
<proteinExistence type="predicted"/>
<protein>
    <submittedName>
        <fullName evidence="8">MFS transporter</fullName>
    </submittedName>
</protein>
<feature type="transmembrane region" description="Helical" evidence="6">
    <location>
        <begin position="171"/>
        <end position="190"/>
    </location>
</feature>
<dbReference type="InterPro" id="IPR020846">
    <property type="entry name" value="MFS_dom"/>
</dbReference>
<keyword evidence="3 6" id="KW-0812">Transmembrane</keyword>
<accession>A0A4Q1JVB7</accession>
<comment type="subcellular location">
    <subcellularLocation>
        <location evidence="1">Cell membrane</location>
        <topology evidence="1">Multi-pass membrane protein</topology>
    </subcellularLocation>
</comment>
<evidence type="ECO:0000256" key="5">
    <source>
        <dbReference type="ARBA" id="ARBA00023136"/>
    </source>
</evidence>
<evidence type="ECO:0000256" key="4">
    <source>
        <dbReference type="ARBA" id="ARBA00022989"/>
    </source>
</evidence>
<evidence type="ECO:0000256" key="6">
    <source>
        <dbReference type="SAM" id="Phobius"/>
    </source>
</evidence>
<dbReference type="InterPro" id="IPR050189">
    <property type="entry name" value="MFS_Efflux_Transporters"/>
</dbReference>
<keyword evidence="5 6" id="KW-0472">Membrane</keyword>
<feature type="transmembrane region" description="Helical" evidence="6">
    <location>
        <begin position="216"/>
        <end position="238"/>
    </location>
</feature>
<feature type="transmembrane region" description="Helical" evidence="6">
    <location>
        <begin position="85"/>
        <end position="106"/>
    </location>
</feature>
<dbReference type="CDD" id="cd17324">
    <property type="entry name" value="MFS_NepI_like"/>
    <property type="match status" value="1"/>
</dbReference>
<feature type="transmembrane region" description="Helical" evidence="6">
    <location>
        <begin position="281"/>
        <end position="300"/>
    </location>
</feature>
<evidence type="ECO:0000259" key="7">
    <source>
        <dbReference type="PROSITE" id="PS50850"/>
    </source>
</evidence>
<dbReference type="Gene3D" id="1.20.1250.20">
    <property type="entry name" value="MFS general substrate transporter like domains"/>
    <property type="match status" value="2"/>
</dbReference>
<feature type="transmembrane region" description="Helical" evidence="6">
    <location>
        <begin position="18"/>
        <end position="39"/>
    </location>
</feature>
<dbReference type="PANTHER" id="PTHR43124">
    <property type="entry name" value="PURINE EFFLUX PUMP PBUE"/>
    <property type="match status" value="1"/>
</dbReference>
<feature type="transmembrane region" description="Helical" evidence="6">
    <location>
        <begin position="373"/>
        <end position="391"/>
    </location>
</feature>
<feature type="transmembrane region" description="Helical" evidence="6">
    <location>
        <begin position="344"/>
        <end position="367"/>
    </location>
</feature>
<evidence type="ECO:0000256" key="2">
    <source>
        <dbReference type="ARBA" id="ARBA00022475"/>
    </source>
</evidence>
<reference evidence="8 9" key="1">
    <citation type="submission" date="2019-01" db="EMBL/GenBank/DDBJ databases">
        <title>Pseudoxanthomonas composti sp. nov., isolated from compost.</title>
        <authorList>
            <person name="Yang G."/>
        </authorList>
    </citation>
    <scope>NUCLEOTIDE SEQUENCE [LARGE SCALE GENOMIC DNA]</scope>
    <source>
        <strain evidence="8 9">GSS15</strain>
    </source>
</reference>
<dbReference type="InterPro" id="IPR036259">
    <property type="entry name" value="MFS_trans_sf"/>
</dbReference>
<name>A0A4Q1JVB7_9GAMM</name>
<dbReference type="OrthoDB" id="9788453at2"/>
<dbReference type="PROSITE" id="PS50850">
    <property type="entry name" value="MFS"/>
    <property type="match status" value="1"/>
</dbReference>
<feature type="transmembrane region" description="Helical" evidence="6">
    <location>
        <begin position="306"/>
        <end position="323"/>
    </location>
</feature>
<dbReference type="GO" id="GO:0005886">
    <property type="term" value="C:plasma membrane"/>
    <property type="evidence" value="ECO:0007669"/>
    <property type="project" value="UniProtKB-SubCell"/>
</dbReference>
<gene>
    <name evidence="8" type="ORF">EPA99_09145</name>
</gene>
<dbReference type="Proteomes" id="UP000289784">
    <property type="component" value="Unassembled WGS sequence"/>
</dbReference>
<dbReference type="PANTHER" id="PTHR43124:SF3">
    <property type="entry name" value="CHLORAMPHENICOL EFFLUX PUMP RV0191"/>
    <property type="match status" value="1"/>
</dbReference>
<sequence>MSPHASTLTELTAGQRNIIILALALGGFSIGVSEFSSMGLLLEISRGLRITETQVGHLISTYALGVVVGAPVLAFVGARLKRKTLLLALALFYAVANVASALAPGYHTMMAARFLSGLPHGAYFGVAMLVAASISPPGQRGVAVSKVLMGLSVSILVGNPVATWLGQQVSWRVAFAMVGLLSIATVLLIARTLPQDPHEKTVSPLQELVAFNRTQVWLALLIGSIGFAGMFCVFTYLGPIVVKVTRVSEAWMPLIVAAFGIGAVLGNIAGGRLVDRLQFRATGIVLLWSILVLALFPLAATSLWSLLLGVIGLGTMGALAVALQTRLMDVAGDAQTLAAASNHAAFNTANALGPWLGGLAIDAGYGLTSTSQIGMLAALAGLVFWCLAVLLERRKPAMAG</sequence>
<dbReference type="EMBL" id="SAWZ01000004">
    <property type="protein sequence ID" value="RXR06003.1"/>
    <property type="molecule type" value="Genomic_DNA"/>
</dbReference>
<comment type="caution">
    <text evidence="8">The sequence shown here is derived from an EMBL/GenBank/DDBJ whole genome shotgun (WGS) entry which is preliminary data.</text>
</comment>
<dbReference type="InterPro" id="IPR011701">
    <property type="entry name" value="MFS"/>
</dbReference>